<organism evidence="3 4">
    <name type="scientific">Sulfuriferula nivalis</name>
    <dbReference type="NCBI Taxonomy" id="2675298"/>
    <lineage>
        <taxon>Bacteria</taxon>
        <taxon>Pseudomonadati</taxon>
        <taxon>Pseudomonadota</taxon>
        <taxon>Betaproteobacteria</taxon>
        <taxon>Nitrosomonadales</taxon>
        <taxon>Sulfuricellaceae</taxon>
        <taxon>Sulfuriferula</taxon>
    </lineage>
</organism>
<dbReference type="RefSeq" id="WP_162086082.1">
    <property type="nucleotide sequence ID" value="NZ_AP021881.1"/>
</dbReference>
<evidence type="ECO:0000313" key="4">
    <source>
        <dbReference type="Proteomes" id="UP000463939"/>
    </source>
</evidence>
<feature type="compositionally biased region" description="Basic and acidic residues" evidence="1">
    <location>
        <begin position="29"/>
        <end position="84"/>
    </location>
</feature>
<dbReference type="KEGG" id="sniv:SFSGTM_31560"/>
<evidence type="ECO:0000256" key="1">
    <source>
        <dbReference type="SAM" id="MobiDB-lite"/>
    </source>
</evidence>
<reference evidence="4" key="1">
    <citation type="submission" date="2019-11" db="EMBL/GenBank/DDBJ databases">
        <title>Isolation and characterization of a novel species in the genus Sulfuriferula.</title>
        <authorList>
            <person name="Mochizuki J."/>
            <person name="Kojima H."/>
            <person name="Fukui M."/>
        </authorList>
    </citation>
    <scope>NUCLEOTIDE SEQUENCE [LARGE SCALE GENOMIC DNA]</scope>
    <source>
        <strain evidence="4">SGTM</strain>
    </source>
</reference>
<keyword evidence="2" id="KW-0732">Signal</keyword>
<accession>A0A809S5D9</accession>
<proteinExistence type="predicted"/>
<feature type="signal peptide" evidence="2">
    <location>
        <begin position="1"/>
        <end position="27"/>
    </location>
</feature>
<keyword evidence="4" id="KW-1185">Reference proteome</keyword>
<evidence type="ECO:0008006" key="5">
    <source>
        <dbReference type="Google" id="ProtNLM"/>
    </source>
</evidence>
<evidence type="ECO:0000313" key="3">
    <source>
        <dbReference type="EMBL" id="BBP02448.1"/>
    </source>
</evidence>
<evidence type="ECO:0000256" key="2">
    <source>
        <dbReference type="SAM" id="SignalP"/>
    </source>
</evidence>
<feature type="compositionally biased region" description="Polar residues" evidence="1">
    <location>
        <begin position="97"/>
        <end position="112"/>
    </location>
</feature>
<gene>
    <name evidence="3" type="ORF">SFSGTM_31560</name>
</gene>
<dbReference type="AlphaFoldDB" id="A0A809S5D9"/>
<feature type="region of interest" description="Disordered" evidence="1">
    <location>
        <begin position="27"/>
        <end position="112"/>
    </location>
</feature>
<dbReference type="EMBL" id="AP021881">
    <property type="protein sequence ID" value="BBP02448.1"/>
    <property type="molecule type" value="Genomic_DNA"/>
</dbReference>
<protein>
    <recommendedName>
        <fullName evidence="5">Lipoprotein</fullName>
    </recommendedName>
</protein>
<dbReference type="Proteomes" id="UP000463939">
    <property type="component" value="Chromosome"/>
</dbReference>
<feature type="chain" id="PRO_5032288604" description="Lipoprotein" evidence="2">
    <location>
        <begin position="28"/>
        <end position="112"/>
    </location>
</feature>
<sequence>MLNRTSKAVLITVLTGFIAATATSAMAESKFEKTHPRRDQVNDRVHNQDKRINKEVKEGDMSKREANKLHKDDHQIRQEERDMAHQGGGHITKQEQKTLNQQENGVSKQIGQ</sequence>
<name>A0A809S5D9_9PROT</name>